<protein>
    <submittedName>
        <fullName evidence="2">Uncharacterized protein</fullName>
    </submittedName>
</protein>
<reference evidence="2" key="1">
    <citation type="submission" date="2020-03" db="EMBL/GenBank/DDBJ databases">
        <title>The deep terrestrial virosphere.</title>
        <authorList>
            <person name="Holmfeldt K."/>
            <person name="Nilsson E."/>
            <person name="Simone D."/>
            <person name="Lopez-Fernandez M."/>
            <person name="Wu X."/>
            <person name="de Brujin I."/>
            <person name="Lundin D."/>
            <person name="Andersson A."/>
            <person name="Bertilsson S."/>
            <person name="Dopson M."/>
        </authorList>
    </citation>
    <scope>NUCLEOTIDE SEQUENCE</scope>
    <source>
        <strain evidence="2">MM415A00444</strain>
        <strain evidence="1">MM415B00464</strain>
    </source>
</reference>
<accession>A0A6M3KJB0</accession>
<proteinExistence type="predicted"/>
<organism evidence="2">
    <name type="scientific">viral metagenome</name>
    <dbReference type="NCBI Taxonomy" id="1070528"/>
    <lineage>
        <taxon>unclassified sequences</taxon>
        <taxon>metagenomes</taxon>
        <taxon>organismal metagenomes</taxon>
    </lineage>
</organism>
<name>A0A6M3KJB0_9ZZZZ</name>
<gene>
    <name evidence="2" type="ORF">MM415A00444_0032</name>
    <name evidence="1" type="ORF">MM415B00464_0046</name>
</gene>
<dbReference type="AlphaFoldDB" id="A0A6M3KJB0"/>
<evidence type="ECO:0000313" key="1">
    <source>
        <dbReference type="EMBL" id="QJA64847.1"/>
    </source>
</evidence>
<dbReference type="EMBL" id="MT142479">
    <property type="protein sequence ID" value="QJA82117.1"/>
    <property type="molecule type" value="Genomic_DNA"/>
</dbReference>
<dbReference type="EMBL" id="MT141527">
    <property type="protein sequence ID" value="QJA64847.1"/>
    <property type="molecule type" value="Genomic_DNA"/>
</dbReference>
<evidence type="ECO:0000313" key="2">
    <source>
        <dbReference type="EMBL" id="QJA82117.1"/>
    </source>
</evidence>
<sequence length="89" mass="9971">MSEGTAIEIEICGKVVCLGDYVKVRYTTGTWSKGGTIEGKITELWSIEKDNHLQGRVENGWCFHDHDEILLHNKAFNHDLRKPSASQAG</sequence>